<dbReference type="GO" id="GO:0006508">
    <property type="term" value="P:proteolysis"/>
    <property type="evidence" value="ECO:0007669"/>
    <property type="project" value="UniProtKB-KW"/>
</dbReference>
<evidence type="ECO:0000259" key="6">
    <source>
        <dbReference type="Pfam" id="PF00413"/>
    </source>
</evidence>
<evidence type="ECO:0000256" key="3">
    <source>
        <dbReference type="ARBA" id="ARBA00022801"/>
    </source>
</evidence>
<dbReference type="Proteomes" id="UP000052013">
    <property type="component" value="Unassembled WGS sequence"/>
</dbReference>
<dbReference type="InterPro" id="IPR024079">
    <property type="entry name" value="MetalloPept_cat_dom_sf"/>
</dbReference>
<feature type="domain" description="Peptidase M10 metallopeptidase" evidence="6">
    <location>
        <begin position="106"/>
        <end position="234"/>
    </location>
</feature>
<keyword evidence="5" id="KW-0732">Signal</keyword>
<dbReference type="Pfam" id="PF00413">
    <property type="entry name" value="Peptidase_M10"/>
    <property type="match status" value="1"/>
</dbReference>
<feature type="chain" id="PRO_5038575649" description="Peptidase M10 metallopeptidase domain-containing protein" evidence="5">
    <location>
        <begin position="26"/>
        <end position="273"/>
    </location>
</feature>
<keyword evidence="2" id="KW-0479">Metal-binding</keyword>
<dbReference type="PATRIC" id="fig|1423739.3.peg.93"/>
<evidence type="ECO:0000256" key="1">
    <source>
        <dbReference type="ARBA" id="ARBA00022670"/>
    </source>
</evidence>
<dbReference type="AlphaFoldDB" id="A0A0R1S9C4"/>
<comment type="caution">
    <text evidence="7">The sequence shown here is derived from an EMBL/GenBank/DDBJ whole genome shotgun (WGS) entry which is preliminary data.</text>
</comment>
<protein>
    <recommendedName>
        <fullName evidence="6">Peptidase M10 metallopeptidase domain-containing protein</fullName>
    </recommendedName>
</protein>
<dbReference type="SUPFAM" id="SSF55486">
    <property type="entry name" value="Metalloproteases ('zincins'), catalytic domain"/>
    <property type="match status" value="1"/>
</dbReference>
<dbReference type="GO" id="GO:0008270">
    <property type="term" value="F:zinc ion binding"/>
    <property type="evidence" value="ECO:0007669"/>
    <property type="project" value="InterPro"/>
</dbReference>
<organism evidence="7 8">
    <name type="scientific">Lentilactobacillus diolivorans DSM 14421</name>
    <dbReference type="NCBI Taxonomy" id="1423739"/>
    <lineage>
        <taxon>Bacteria</taxon>
        <taxon>Bacillati</taxon>
        <taxon>Bacillota</taxon>
        <taxon>Bacilli</taxon>
        <taxon>Lactobacillales</taxon>
        <taxon>Lactobacillaceae</taxon>
        <taxon>Lentilactobacillus</taxon>
    </lineage>
</organism>
<keyword evidence="3" id="KW-0378">Hydrolase</keyword>
<dbReference type="GO" id="GO:0031012">
    <property type="term" value="C:extracellular matrix"/>
    <property type="evidence" value="ECO:0007669"/>
    <property type="project" value="InterPro"/>
</dbReference>
<evidence type="ECO:0000313" key="8">
    <source>
        <dbReference type="Proteomes" id="UP000052013"/>
    </source>
</evidence>
<dbReference type="RefSeq" id="WP_225427596.1">
    <property type="nucleotide sequence ID" value="NZ_AZEY01000066.1"/>
</dbReference>
<keyword evidence="4" id="KW-0862">Zinc</keyword>
<dbReference type="InterPro" id="IPR001818">
    <property type="entry name" value="Pept_M10_metallopeptidase"/>
</dbReference>
<sequence length="273" mass="29870">MKKNRLITAIVAAMLLAPAIPIAEAAAPSQLSTITTAAAAKTKVASKARVVSAINRTADLNPTGAVMTFNQPTYEAYGALFDKQYNVGAMSSWKVFGKHNRAYVYTNSSALQRYVTGAIKNWNRALGQKTFVQGTKAHHTITIQWQYNGANLDWDGLYANGKLKINKSLYDDPTYVPQSYEAENKTTMPGANDPNSAAYQQQASKYWIAITTHELGHSLGLDHSPYTSDIMYTDSETAGSKGRIPVVSLSLQTPFHNVISTEQNWRKTLGTGK</sequence>
<evidence type="ECO:0000256" key="2">
    <source>
        <dbReference type="ARBA" id="ARBA00022723"/>
    </source>
</evidence>
<dbReference type="EMBL" id="AZEY01000066">
    <property type="protein sequence ID" value="KRL65537.1"/>
    <property type="molecule type" value="Genomic_DNA"/>
</dbReference>
<dbReference type="GO" id="GO:0004222">
    <property type="term" value="F:metalloendopeptidase activity"/>
    <property type="evidence" value="ECO:0007669"/>
    <property type="project" value="InterPro"/>
</dbReference>
<reference evidence="7 8" key="1">
    <citation type="journal article" date="2015" name="Genome Announc.">
        <title>Expanding the biotechnology potential of lactobacilli through comparative genomics of 213 strains and associated genera.</title>
        <authorList>
            <person name="Sun Z."/>
            <person name="Harris H.M."/>
            <person name="McCann A."/>
            <person name="Guo C."/>
            <person name="Argimon S."/>
            <person name="Zhang W."/>
            <person name="Yang X."/>
            <person name="Jeffery I.B."/>
            <person name="Cooney J.C."/>
            <person name="Kagawa T.F."/>
            <person name="Liu W."/>
            <person name="Song Y."/>
            <person name="Salvetti E."/>
            <person name="Wrobel A."/>
            <person name="Rasinkangas P."/>
            <person name="Parkhill J."/>
            <person name="Rea M.C."/>
            <person name="O'Sullivan O."/>
            <person name="Ritari J."/>
            <person name="Douillard F.P."/>
            <person name="Paul Ross R."/>
            <person name="Yang R."/>
            <person name="Briner A.E."/>
            <person name="Felis G.E."/>
            <person name="de Vos W.M."/>
            <person name="Barrangou R."/>
            <person name="Klaenhammer T.R."/>
            <person name="Caufield P.W."/>
            <person name="Cui Y."/>
            <person name="Zhang H."/>
            <person name="O'Toole P.W."/>
        </authorList>
    </citation>
    <scope>NUCLEOTIDE SEQUENCE [LARGE SCALE GENOMIC DNA]</scope>
    <source>
        <strain evidence="7 8">DSM 14421</strain>
    </source>
</reference>
<evidence type="ECO:0000256" key="5">
    <source>
        <dbReference type="SAM" id="SignalP"/>
    </source>
</evidence>
<proteinExistence type="predicted"/>
<feature type="signal peptide" evidence="5">
    <location>
        <begin position="1"/>
        <end position="25"/>
    </location>
</feature>
<dbReference type="Gene3D" id="3.40.390.10">
    <property type="entry name" value="Collagenase (Catalytic Domain)"/>
    <property type="match status" value="1"/>
</dbReference>
<keyword evidence="1" id="KW-0645">Protease</keyword>
<gene>
    <name evidence="7" type="ORF">FC85_GL000087</name>
</gene>
<accession>A0A0R1S9C4</accession>
<evidence type="ECO:0000256" key="4">
    <source>
        <dbReference type="ARBA" id="ARBA00022833"/>
    </source>
</evidence>
<evidence type="ECO:0000313" key="7">
    <source>
        <dbReference type="EMBL" id="KRL65537.1"/>
    </source>
</evidence>
<name>A0A0R1S9C4_9LACO</name>